<accession>A0A1F4S148</accession>
<name>A0A1F4S148_UNCSA</name>
<evidence type="ECO:0000313" key="1">
    <source>
        <dbReference type="EMBL" id="OGC14166.1"/>
    </source>
</evidence>
<evidence type="ECO:0000313" key="2">
    <source>
        <dbReference type="Proteomes" id="UP000177905"/>
    </source>
</evidence>
<dbReference type="AlphaFoldDB" id="A0A1F4S148"/>
<proteinExistence type="predicted"/>
<reference evidence="1 2" key="1">
    <citation type="journal article" date="2016" name="Nat. Commun.">
        <title>Thousands of microbial genomes shed light on interconnected biogeochemical processes in an aquifer system.</title>
        <authorList>
            <person name="Anantharaman K."/>
            <person name="Brown C.T."/>
            <person name="Hug L.A."/>
            <person name="Sharon I."/>
            <person name="Castelle C.J."/>
            <person name="Probst A.J."/>
            <person name="Thomas B.C."/>
            <person name="Singh A."/>
            <person name="Wilkins M.J."/>
            <person name="Karaoz U."/>
            <person name="Brodie E.L."/>
            <person name="Williams K.H."/>
            <person name="Hubbard S.S."/>
            <person name="Banfield J.F."/>
        </authorList>
    </citation>
    <scope>NUCLEOTIDE SEQUENCE [LARGE SCALE GENOMIC DNA]</scope>
</reference>
<evidence type="ECO:0008006" key="3">
    <source>
        <dbReference type="Google" id="ProtNLM"/>
    </source>
</evidence>
<dbReference type="Proteomes" id="UP000177905">
    <property type="component" value="Unassembled WGS sequence"/>
</dbReference>
<protein>
    <recommendedName>
        <fullName evidence="3">DUF5723 domain-containing protein</fullName>
    </recommendedName>
</protein>
<gene>
    <name evidence="1" type="ORF">A2290_00625</name>
</gene>
<sequence>MHFKKTKIIIILICLLIFASGAFGLQYFPYITGTLALPGIDNPYPGLGTNYSSLGKGIRTILWNPASLAKTEKAEAYLGLSSTMFSSQVTKNYQVEDQTFTMGGDIDENMTNKVLFTDDVTETNATTREFAAPGTYSPSSAKMNYNQAIKIGDFLSLGISSRGDTNMSFAMGGNFPTQYLSEMNLYNSNDLFGSGISVGSDGKLTFTQTSPAPFVYTSEASAWSGFLSQSQRIPFSVISDMRNDVKVDSNLTFSGATKWNDLSIGINFTPISAGFNVNNTAKAIVNSGTSNPYFYTPNFNPTNEADVAAWVSDPTKYGTESGYNKSYIEVPAGESIGEAKYTGFYNASTIRTDIGMMYDFGDILTFGAALENAGAASLNMKGTGQVAYVYHRINTNESISIDPTNNQINWNLFSDTFLKMEGTENIGMLSEIGFDLPQRTKLGITFHKPILISLDYELQKNPIKIRYQNQNGEYVDAEFSNIQTIRCGLETQVFAFPVWLRGGISLLLKPTASGLDSTSQSTYNNTFSYGLLPLSLDLNMITNLWGYKLGGTMGFDASTVLSALQMDTLNSNFGKTMYYSISLNKDNWHCVMQNNLDIISTSTAYSNAKTAGTITEKSEWTNYITLLKWTSTLTFGFDF</sequence>
<comment type="caution">
    <text evidence="1">The sequence shown here is derived from an EMBL/GenBank/DDBJ whole genome shotgun (WGS) entry which is preliminary data.</text>
</comment>
<organism evidence="1 2">
    <name type="scientific">candidate division WOR-1 bacterium RIFOXYB2_FULL_36_35</name>
    <dbReference type="NCBI Taxonomy" id="1802578"/>
    <lineage>
        <taxon>Bacteria</taxon>
        <taxon>Bacillati</taxon>
        <taxon>Saganbacteria</taxon>
    </lineage>
</organism>
<dbReference type="EMBL" id="MEUA01000040">
    <property type="protein sequence ID" value="OGC14166.1"/>
    <property type="molecule type" value="Genomic_DNA"/>
</dbReference>